<dbReference type="GO" id="GO:0005763">
    <property type="term" value="C:mitochondrial small ribosomal subunit"/>
    <property type="evidence" value="ECO:0007669"/>
    <property type="project" value="TreeGrafter"/>
</dbReference>
<evidence type="ECO:0000256" key="3">
    <source>
        <dbReference type="ARBA" id="ARBA00023274"/>
    </source>
</evidence>
<geneLocation type="mitochondrion" evidence="4"/>
<gene>
    <name evidence="4" type="primary">rps14</name>
</gene>
<keyword evidence="2 4" id="KW-0689">Ribosomal protein</keyword>
<protein>
    <submittedName>
        <fullName evidence="4">Ribosomal protein S14</fullName>
    </submittedName>
</protein>
<dbReference type="EMBL" id="EU275726">
    <property type="protein sequence ID" value="ABX45174.1"/>
    <property type="molecule type" value="Genomic_DNA"/>
</dbReference>
<dbReference type="Pfam" id="PF00253">
    <property type="entry name" value="Ribosomal_S14"/>
    <property type="match status" value="1"/>
</dbReference>
<dbReference type="PANTHER" id="PTHR19836">
    <property type="entry name" value="30S RIBOSOMAL PROTEIN S14"/>
    <property type="match status" value="1"/>
</dbReference>
<dbReference type="AlphaFoldDB" id="B2XX52"/>
<evidence type="ECO:0000256" key="2">
    <source>
        <dbReference type="ARBA" id="ARBA00022980"/>
    </source>
</evidence>
<reference evidence="4" key="1">
    <citation type="journal article" date="2008" name="Mol. Biol. Evol.">
        <title>Mitochondrial genome evolution in the social amoebae.</title>
        <authorList>
            <person name="Heidel A.J."/>
            <person name="Gloeckner G."/>
        </authorList>
    </citation>
    <scope>NUCLEOTIDE SEQUENCE</scope>
    <source>
        <strain evidence="4">PN500</strain>
    </source>
</reference>
<dbReference type="SUPFAM" id="SSF57716">
    <property type="entry name" value="Glucocorticoid receptor-like (DNA-binding domain)"/>
    <property type="match status" value="1"/>
</dbReference>
<sequence>MRKNRKDKKVRQLYKKNEQNLNIYKMLRSNSSLSNKERIFYGDELAKLSKISSICKVKNRCIITGRARGIVSEYRISRLQFREFVKLGLITGIRKLSY</sequence>
<accession>B2XX52</accession>
<dbReference type="InterPro" id="IPR001209">
    <property type="entry name" value="Ribosomal_uS14"/>
</dbReference>
<keyword evidence="3" id="KW-0687">Ribonucleoprotein</keyword>
<dbReference type="Gene3D" id="1.10.287.1480">
    <property type="match status" value="1"/>
</dbReference>
<evidence type="ECO:0000313" key="4">
    <source>
        <dbReference type="EMBL" id="ABX45174.1"/>
    </source>
</evidence>
<proteinExistence type="inferred from homology"/>
<dbReference type="GO" id="GO:0006412">
    <property type="term" value="P:translation"/>
    <property type="evidence" value="ECO:0007669"/>
    <property type="project" value="InterPro"/>
</dbReference>
<name>B2XX52_HETPA</name>
<dbReference type="GO" id="GO:0003735">
    <property type="term" value="F:structural constituent of ribosome"/>
    <property type="evidence" value="ECO:0007669"/>
    <property type="project" value="InterPro"/>
</dbReference>
<dbReference type="PANTHER" id="PTHR19836:SF19">
    <property type="entry name" value="SMALL RIBOSOMAL SUBUNIT PROTEIN US14M"/>
    <property type="match status" value="1"/>
</dbReference>
<comment type="similarity">
    <text evidence="1">Belongs to the universal ribosomal protein uS14 family.</text>
</comment>
<keyword evidence="4" id="KW-0496">Mitochondrion</keyword>
<evidence type="ECO:0000256" key="1">
    <source>
        <dbReference type="ARBA" id="ARBA00009083"/>
    </source>
</evidence>
<organism evidence="4">
    <name type="scientific">Heterostelium pallidum</name>
    <name type="common">Cellular slime mold</name>
    <name type="synonym">Polysphondylium pallidum</name>
    <dbReference type="NCBI Taxonomy" id="13642"/>
    <lineage>
        <taxon>Eukaryota</taxon>
        <taxon>Amoebozoa</taxon>
        <taxon>Evosea</taxon>
        <taxon>Eumycetozoa</taxon>
        <taxon>Dictyostelia</taxon>
        <taxon>Acytosteliales</taxon>
        <taxon>Acytosteliaceae</taxon>
        <taxon>Heterostelium</taxon>
    </lineage>
</organism>